<reference evidence="7 8" key="1">
    <citation type="submission" date="2019-04" db="EMBL/GenBank/DDBJ databases">
        <title>Cohnella sp. nov., isolated from soil.</title>
        <authorList>
            <person name="Kim W."/>
        </authorList>
    </citation>
    <scope>NUCLEOTIDE SEQUENCE [LARGE SCALE GENOMIC DNA]</scope>
    <source>
        <strain evidence="7 8">CAU 1483</strain>
    </source>
</reference>
<comment type="caution">
    <text evidence="7">The sequence shown here is derived from an EMBL/GenBank/DDBJ whole genome shotgun (WGS) entry which is preliminary data.</text>
</comment>
<evidence type="ECO:0000256" key="6">
    <source>
        <dbReference type="RuleBase" id="RU362118"/>
    </source>
</evidence>
<dbReference type="GO" id="GO:0003961">
    <property type="term" value="F:O-acetylhomoserine aminocarboxypropyltransferase activity"/>
    <property type="evidence" value="ECO:0007669"/>
    <property type="project" value="TreeGrafter"/>
</dbReference>
<feature type="modified residue" description="N6-(pyridoxal phosphate)lysine" evidence="5">
    <location>
        <position position="209"/>
    </location>
</feature>
<dbReference type="NCBIfam" id="TIGR01326">
    <property type="entry name" value="OAH_OAS_sulfhy"/>
    <property type="match status" value="1"/>
</dbReference>
<dbReference type="InterPro" id="IPR000277">
    <property type="entry name" value="Cys/Met-Metab_PyrdxlP-dep_enz"/>
</dbReference>
<dbReference type="InterPro" id="IPR015424">
    <property type="entry name" value="PyrdxlP-dep_Trfase"/>
</dbReference>
<evidence type="ECO:0000256" key="5">
    <source>
        <dbReference type="PIRSR" id="PIRSR001434-2"/>
    </source>
</evidence>
<dbReference type="AlphaFoldDB" id="A0A4U0F5P5"/>
<dbReference type="SUPFAM" id="SSF53383">
    <property type="entry name" value="PLP-dependent transferases"/>
    <property type="match status" value="1"/>
</dbReference>
<dbReference type="GO" id="GO:0030170">
    <property type="term" value="F:pyridoxal phosphate binding"/>
    <property type="evidence" value="ECO:0007669"/>
    <property type="project" value="InterPro"/>
</dbReference>
<evidence type="ECO:0000256" key="3">
    <source>
        <dbReference type="ARBA" id="ARBA00022679"/>
    </source>
</evidence>
<dbReference type="GO" id="GO:0006535">
    <property type="term" value="P:cysteine biosynthetic process from serine"/>
    <property type="evidence" value="ECO:0007669"/>
    <property type="project" value="TreeGrafter"/>
</dbReference>
<keyword evidence="8" id="KW-1185">Reference proteome</keyword>
<evidence type="ECO:0000256" key="1">
    <source>
        <dbReference type="ARBA" id="ARBA00001933"/>
    </source>
</evidence>
<dbReference type="PANTHER" id="PTHR43797">
    <property type="entry name" value="HOMOCYSTEINE/CYSTEINE SYNTHASE"/>
    <property type="match status" value="1"/>
</dbReference>
<dbReference type="PROSITE" id="PS00868">
    <property type="entry name" value="CYS_MET_METAB_PP"/>
    <property type="match status" value="1"/>
</dbReference>
<dbReference type="EMBL" id="SUPK01000010">
    <property type="protein sequence ID" value="TJY39578.1"/>
    <property type="molecule type" value="Genomic_DNA"/>
</dbReference>
<dbReference type="Proteomes" id="UP000309673">
    <property type="component" value="Unassembled WGS sequence"/>
</dbReference>
<dbReference type="InterPro" id="IPR006235">
    <property type="entry name" value="OAc-hSer/O-AcSer_sulfhydrylase"/>
</dbReference>
<dbReference type="InterPro" id="IPR015421">
    <property type="entry name" value="PyrdxlP-dep_Trfase_major"/>
</dbReference>
<evidence type="ECO:0000256" key="2">
    <source>
        <dbReference type="ARBA" id="ARBA00009077"/>
    </source>
</evidence>
<name>A0A4U0F5P5_9BACL</name>
<protein>
    <submittedName>
        <fullName evidence="7">O-acetylhomoserine aminocarboxypropyltransferase/cysteine synthase</fullName>
    </submittedName>
</protein>
<evidence type="ECO:0000313" key="7">
    <source>
        <dbReference type="EMBL" id="TJY39578.1"/>
    </source>
</evidence>
<dbReference type="PANTHER" id="PTHR43797:SF2">
    <property type="entry name" value="HOMOCYSTEINE_CYSTEINE SYNTHASE"/>
    <property type="match status" value="1"/>
</dbReference>
<dbReference type="InterPro" id="IPR054542">
    <property type="entry name" value="Cys_met_metab_PP"/>
</dbReference>
<dbReference type="GO" id="GO:0019346">
    <property type="term" value="P:transsulfuration"/>
    <property type="evidence" value="ECO:0007669"/>
    <property type="project" value="InterPro"/>
</dbReference>
<comment type="cofactor">
    <cofactor evidence="1 6">
        <name>pyridoxal 5'-phosphate</name>
        <dbReference type="ChEBI" id="CHEBI:597326"/>
    </cofactor>
</comment>
<accession>A0A4U0F5P5</accession>
<evidence type="ECO:0000256" key="4">
    <source>
        <dbReference type="ARBA" id="ARBA00022898"/>
    </source>
</evidence>
<dbReference type="PIRSF" id="PIRSF001434">
    <property type="entry name" value="CGS"/>
    <property type="match status" value="1"/>
</dbReference>
<dbReference type="Gene3D" id="3.40.640.10">
    <property type="entry name" value="Type I PLP-dependent aspartate aminotransferase-like (Major domain)"/>
    <property type="match status" value="1"/>
</dbReference>
<dbReference type="OrthoDB" id="9780685at2"/>
<dbReference type="GO" id="GO:0071269">
    <property type="term" value="P:L-homocysteine biosynthetic process"/>
    <property type="evidence" value="ECO:0007669"/>
    <property type="project" value="TreeGrafter"/>
</dbReference>
<keyword evidence="3 7" id="KW-0808">Transferase</keyword>
<gene>
    <name evidence="7" type="ORF">E5161_18570</name>
</gene>
<dbReference type="Pfam" id="PF01053">
    <property type="entry name" value="Cys_Met_Meta_PP"/>
    <property type="match status" value="1"/>
</dbReference>
<keyword evidence="4 5" id="KW-0663">Pyridoxal phosphate</keyword>
<dbReference type="GO" id="GO:0005737">
    <property type="term" value="C:cytoplasm"/>
    <property type="evidence" value="ECO:0007669"/>
    <property type="project" value="TreeGrafter"/>
</dbReference>
<comment type="similarity">
    <text evidence="2 6">Belongs to the trans-sulfuration enzymes family.</text>
</comment>
<proteinExistence type="inferred from homology"/>
<organism evidence="7 8">
    <name type="scientific">Cohnella pontilimi</name>
    <dbReference type="NCBI Taxonomy" id="2564100"/>
    <lineage>
        <taxon>Bacteria</taxon>
        <taxon>Bacillati</taxon>
        <taxon>Bacillota</taxon>
        <taxon>Bacilli</taxon>
        <taxon>Bacillales</taxon>
        <taxon>Paenibacillaceae</taxon>
        <taxon>Cohnella</taxon>
    </lineage>
</organism>
<dbReference type="Gene3D" id="3.90.1150.10">
    <property type="entry name" value="Aspartate Aminotransferase, domain 1"/>
    <property type="match status" value="1"/>
</dbReference>
<dbReference type="InterPro" id="IPR015422">
    <property type="entry name" value="PyrdxlP-dep_Trfase_small"/>
</dbReference>
<dbReference type="RefSeq" id="WP_136779381.1">
    <property type="nucleotide sequence ID" value="NZ_SUPK01000010.1"/>
</dbReference>
<dbReference type="GO" id="GO:0004124">
    <property type="term" value="F:cysteine synthase activity"/>
    <property type="evidence" value="ECO:0007669"/>
    <property type="project" value="TreeGrafter"/>
</dbReference>
<dbReference type="FunFam" id="3.40.640.10:FF:000035">
    <property type="entry name" value="O-succinylhomoserine sulfhydrylase"/>
    <property type="match status" value="1"/>
</dbReference>
<sequence>MSEREHGFETKSLHAGQKADPVTGATALPIYQTAAYQFKDTEHAAKLFSLEQSGNIYTRIMNPTQEAFEACMASLEGGVGALALASGQAAAAYSILNLAGTGDEIVASPSLYGGTYTLFSQTLPRLGVHVRWADSDDLDSFRKVINVKTKAVFVEMIGNPKMDIPDIEMIAAMAHQHGVPLIVDSTFTTPYLCRPIEHGADIVVHSATKFIGGHGTAIGGVIIDSGKFNWDNGRYPEFAEPNPQRGKSYTEAFGPMAYIIKARVEQLSNLGAAISPFNAFLFVQGLATLALRMQRHCENALKVAQFLRGHPKVEWVNYPGLGDSPYYHLVGKYLPKGQGAILTFGVKGGCGTEKKVIDRINLISHAANVGDVKSLIIHPATTTHQKLSPEEQIKAGVSPGMLRLSVGLESVEDIMDDLDQALKGISV</sequence>
<evidence type="ECO:0000313" key="8">
    <source>
        <dbReference type="Proteomes" id="UP000309673"/>
    </source>
</evidence>
<dbReference type="CDD" id="cd00614">
    <property type="entry name" value="CGS_like"/>
    <property type="match status" value="1"/>
</dbReference>